<comment type="caution">
    <text evidence="9">The sequence shown here is derived from an EMBL/GenBank/DDBJ whole genome shotgun (WGS) entry which is preliminary data.</text>
</comment>
<keyword evidence="7" id="KW-0472">Membrane</keyword>
<dbReference type="InterPro" id="IPR012413">
    <property type="entry name" value="BA14K"/>
</dbReference>
<feature type="signal peptide" evidence="8">
    <location>
        <begin position="1"/>
        <end position="28"/>
    </location>
</feature>
<comment type="subcellular location">
    <subcellularLocation>
        <location evidence="1">Membrane</location>
        <topology evidence="1">Single-pass membrane protein</topology>
    </subcellularLocation>
</comment>
<accession>A0AAW9RV89</accession>
<protein>
    <recommendedName>
        <fullName evidence="3">Lectin-like protein BA14k</fullName>
    </recommendedName>
</protein>
<comment type="function">
    <text evidence="6">Has immunoglobulin-binding and hemagglutination properties, and can bind to mannose. Essential for virulence. May be involved in LPS biosynthesis or polysaccharide transport.</text>
</comment>
<keyword evidence="10" id="KW-1185">Reference proteome</keyword>
<dbReference type="Pfam" id="PF07886">
    <property type="entry name" value="BA14K"/>
    <property type="match status" value="1"/>
</dbReference>
<reference evidence="9 10" key="1">
    <citation type="submission" date="2024-02" db="EMBL/GenBank/DDBJ databases">
        <title>Genome analysis and characterization of Microbaculum marinisediminis sp. nov., isolated from marine sediment.</title>
        <authorList>
            <person name="Du Z.-J."/>
            <person name="Ye Y.-Q."/>
            <person name="Zhang Z.-R."/>
            <person name="Yuan S.-M."/>
            <person name="Zhang X.-Y."/>
        </authorList>
    </citation>
    <scope>NUCLEOTIDE SEQUENCE [LARGE SCALE GENOMIC DNA]</scope>
    <source>
        <strain evidence="9 10">SDUM1044001</strain>
    </source>
</reference>
<evidence type="ECO:0000256" key="2">
    <source>
        <dbReference type="ARBA" id="ARBA00010270"/>
    </source>
</evidence>
<dbReference type="AlphaFoldDB" id="A0AAW9RV89"/>
<evidence type="ECO:0000256" key="7">
    <source>
        <dbReference type="SAM" id="Phobius"/>
    </source>
</evidence>
<dbReference type="RefSeq" id="WP_340329874.1">
    <property type="nucleotide sequence ID" value="NZ_JAZHOF010000004.1"/>
</dbReference>
<sequence>MKRTWKTLAAAGLIVAVGAAAVPASANAGWNHNNGAAAAAGFIGLAAGAIIGSTMAQANPYPYGGTYYYGPPAPWSPAWYSYCSAKYNSFNPNTGYFYGYDGRYHFCR</sequence>
<keyword evidence="5" id="KW-0430">Lectin</keyword>
<keyword evidence="8" id="KW-0732">Signal</keyword>
<evidence type="ECO:0000256" key="6">
    <source>
        <dbReference type="ARBA" id="ARBA00025321"/>
    </source>
</evidence>
<evidence type="ECO:0000256" key="3">
    <source>
        <dbReference type="ARBA" id="ARBA00020552"/>
    </source>
</evidence>
<evidence type="ECO:0000313" key="10">
    <source>
        <dbReference type="Proteomes" id="UP001378188"/>
    </source>
</evidence>
<evidence type="ECO:0000256" key="4">
    <source>
        <dbReference type="ARBA" id="ARBA00022475"/>
    </source>
</evidence>
<comment type="similarity">
    <text evidence="2">Belongs to the BA14k family.</text>
</comment>
<feature type="transmembrane region" description="Helical" evidence="7">
    <location>
        <begin position="36"/>
        <end position="56"/>
    </location>
</feature>
<keyword evidence="7" id="KW-0812">Transmembrane</keyword>
<proteinExistence type="inferred from homology"/>
<dbReference type="EMBL" id="JAZHOF010000004">
    <property type="protein sequence ID" value="MEJ8572180.1"/>
    <property type="molecule type" value="Genomic_DNA"/>
</dbReference>
<keyword evidence="7" id="KW-1133">Transmembrane helix</keyword>
<keyword evidence="4" id="KW-1003">Cell membrane</keyword>
<organism evidence="9 10">
    <name type="scientific">Microbaculum marinum</name>
    <dbReference type="NCBI Taxonomy" id="1764581"/>
    <lineage>
        <taxon>Bacteria</taxon>
        <taxon>Pseudomonadati</taxon>
        <taxon>Pseudomonadota</taxon>
        <taxon>Alphaproteobacteria</taxon>
        <taxon>Hyphomicrobiales</taxon>
        <taxon>Tepidamorphaceae</taxon>
        <taxon>Microbaculum</taxon>
    </lineage>
</organism>
<gene>
    <name evidence="9" type="ORF">V3328_11890</name>
</gene>
<dbReference type="GO" id="GO:0016020">
    <property type="term" value="C:membrane"/>
    <property type="evidence" value="ECO:0007669"/>
    <property type="project" value="UniProtKB-SubCell"/>
</dbReference>
<evidence type="ECO:0000256" key="1">
    <source>
        <dbReference type="ARBA" id="ARBA00004167"/>
    </source>
</evidence>
<feature type="chain" id="PRO_5043667748" description="Lectin-like protein BA14k" evidence="8">
    <location>
        <begin position="29"/>
        <end position="108"/>
    </location>
</feature>
<evidence type="ECO:0000256" key="5">
    <source>
        <dbReference type="ARBA" id="ARBA00022734"/>
    </source>
</evidence>
<evidence type="ECO:0000256" key="8">
    <source>
        <dbReference type="SAM" id="SignalP"/>
    </source>
</evidence>
<name>A0AAW9RV89_9HYPH</name>
<evidence type="ECO:0000313" key="9">
    <source>
        <dbReference type="EMBL" id="MEJ8572180.1"/>
    </source>
</evidence>
<dbReference type="GO" id="GO:0030246">
    <property type="term" value="F:carbohydrate binding"/>
    <property type="evidence" value="ECO:0007669"/>
    <property type="project" value="UniProtKB-KW"/>
</dbReference>
<dbReference type="Proteomes" id="UP001378188">
    <property type="component" value="Unassembled WGS sequence"/>
</dbReference>